<dbReference type="CDD" id="cd17917">
    <property type="entry name" value="DEXHc_RHA-like"/>
    <property type="match status" value="1"/>
</dbReference>
<protein>
    <recommendedName>
        <fullName evidence="3">Helicase ATP-binding domain-containing protein</fullName>
    </recommendedName>
</protein>
<dbReference type="GO" id="GO:0003723">
    <property type="term" value="F:RNA binding"/>
    <property type="evidence" value="ECO:0007669"/>
    <property type="project" value="TreeGrafter"/>
</dbReference>
<evidence type="ECO:0000313" key="4">
    <source>
        <dbReference type="EMBL" id="GFR53028.1"/>
    </source>
</evidence>
<feature type="domain" description="Helicase ATP-binding" evidence="3">
    <location>
        <begin position="1"/>
        <end position="141"/>
    </location>
</feature>
<reference evidence="4 5" key="1">
    <citation type="journal article" date="2021" name="Sci. Rep.">
        <title>Genome sequencing of the multicellular alga Astrephomene provides insights into convergent evolution of germ-soma differentiation.</title>
        <authorList>
            <person name="Yamashita S."/>
            <person name="Yamamoto K."/>
            <person name="Matsuzaki R."/>
            <person name="Suzuki S."/>
            <person name="Yamaguchi H."/>
            <person name="Hirooka S."/>
            <person name="Minakuchi Y."/>
            <person name="Miyagishima S."/>
            <person name="Kawachi M."/>
            <person name="Toyoda A."/>
            <person name="Nozaki H."/>
        </authorList>
    </citation>
    <scope>NUCLEOTIDE SEQUENCE [LARGE SCALE GENOMIC DNA]</scope>
    <source>
        <strain evidence="4 5">NIES-4017</strain>
    </source>
</reference>
<comment type="caution">
    <text evidence="4">The sequence shown here is derived from an EMBL/GenBank/DDBJ whole genome shotgun (WGS) entry which is preliminary data.</text>
</comment>
<dbReference type="InterPro" id="IPR027417">
    <property type="entry name" value="P-loop_NTPase"/>
</dbReference>
<dbReference type="SMART" id="SM00487">
    <property type="entry name" value="DEXDc"/>
    <property type="match status" value="1"/>
</dbReference>
<dbReference type="Gene3D" id="3.40.50.300">
    <property type="entry name" value="P-loop containing nucleotide triphosphate hydrolases"/>
    <property type="match status" value="1"/>
</dbReference>
<dbReference type="PANTHER" id="PTHR18934">
    <property type="entry name" value="ATP-DEPENDENT RNA HELICASE"/>
    <property type="match status" value="1"/>
</dbReference>
<name>A0AAD3HTX7_9CHLO</name>
<evidence type="ECO:0000313" key="5">
    <source>
        <dbReference type="Proteomes" id="UP001054857"/>
    </source>
</evidence>
<dbReference type="Proteomes" id="UP001054857">
    <property type="component" value="Unassembled WGS sequence"/>
</dbReference>
<gene>
    <name evidence="4" type="ORF">Agub_g15720</name>
</gene>
<keyword evidence="2" id="KW-0067">ATP-binding</keyword>
<keyword evidence="2" id="KW-0547">Nucleotide-binding</keyword>
<sequence>STQLPQFLAAAGYRRIAVTQPRRISAVSLARRVALEAGDTHGAEVGYKVRFSSSVAADSRIVFCTEGILLRELAGDPTLSSYDVIVLDEVHERHLTTDFLLALLRALLLQRPELRLLLMSATINCAAFAEYFGGSPVVQIPGRLYPIQLVYMPPEMTQGSAEGDARRR</sequence>
<keyword evidence="1" id="KW-0378">Hydrolase</keyword>
<evidence type="ECO:0000259" key="3">
    <source>
        <dbReference type="PROSITE" id="PS51192"/>
    </source>
</evidence>
<dbReference type="GO" id="GO:0004386">
    <property type="term" value="F:helicase activity"/>
    <property type="evidence" value="ECO:0007669"/>
    <property type="project" value="UniProtKB-KW"/>
</dbReference>
<feature type="non-terminal residue" evidence="4">
    <location>
        <position position="168"/>
    </location>
</feature>
<keyword evidence="5" id="KW-1185">Reference proteome</keyword>
<dbReference type="PANTHER" id="PTHR18934:SF221">
    <property type="entry name" value="ATP-DEPENDENT RNA HELICASE DHX34-RELATED"/>
    <property type="match status" value="1"/>
</dbReference>
<accession>A0AAD3HTX7</accession>
<feature type="non-terminal residue" evidence="4">
    <location>
        <position position="1"/>
    </location>
</feature>
<dbReference type="GO" id="GO:0016787">
    <property type="term" value="F:hydrolase activity"/>
    <property type="evidence" value="ECO:0007669"/>
    <property type="project" value="UniProtKB-KW"/>
</dbReference>
<organism evidence="4 5">
    <name type="scientific">Astrephomene gubernaculifera</name>
    <dbReference type="NCBI Taxonomy" id="47775"/>
    <lineage>
        <taxon>Eukaryota</taxon>
        <taxon>Viridiplantae</taxon>
        <taxon>Chlorophyta</taxon>
        <taxon>core chlorophytes</taxon>
        <taxon>Chlorophyceae</taxon>
        <taxon>CS clade</taxon>
        <taxon>Chlamydomonadales</taxon>
        <taxon>Astrephomenaceae</taxon>
        <taxon>Astrephomene</taxon>
    </lineage>
</organism>
<dbReference type="AlphaFoldDB" id="A0AAD3HTX7"/>
<evidence type="ECO:0000256" key="1">
    <source>
        <dbReference type="ARBA" id="ARBA00022801"/>
    </source>
</evidence>
<dbReference type="EMBL" id="BMAR01000083">
    <property type="protein sequence ID" value="GFR53028.1"/>
    <property type="molecule type" value="Genomic_DNA"/>
</dbReference>
<dbReference type="PROSITE" id="PS51192">
    <property type="entry name" value="HELICASE_ATP_BIND_1"/>
    <property type="match status" value="1"/>
</dbReference>
<dbReference type="InterPro" id="IPR014001">
    <property type="entry name" value="Helicase_ATP-bd"/>
</dbReference>
<proteinExistence type="predicted"/>
<keyword evidence="2" id="KW-0347">Helicase</keyword>
<dbReference type="FunFam" id="3.40.50.300:FF:001922">
    <property type="entry name" value="DEAH (Asp-Glu-Ala-His) box polypeptide 29"/>
    <property type="match status" value="1"/>
</dbReference>
<dbReference type="SUPFAM" id="SSF52540">
    <property type="entry name" value="P-loop containing nucleoside triphosphate hydrolases"/>
    <property type="match status" value="1"/>
</dbReference>
<evidence type="ECO:0000256" key="2">
    <source>
        <dbReference type="ARBA" id="ARBA00022806"/>
    </source>
</evidence>